<evidence type="ECO:0000256" key="1">
    <source>
        <dbReference type="SAM" id="Phobius"/>
    </source>
</evidence>
<keyword evidence="1" id="KW-1133">Transmembrane helix</keyword>
<evidence type="ECO:0000313" key="2">
    <source>
        <dbReference type="EMBL" id="OGN06990.1"/>
    </source>
</evidence>
<dbReference type="EMBL" id="MGJN01000011">
    <property type="protein sequence ID" value="OGN06990.1"/>
    <property type="molecule type" value="Genomic_DNA"/>
</dbReference>
<gene>
    <name evidence="2" type="ORF">A3B86_00060</name>
</gene>
<dbReference type="Proteomes" id="UP000176834">
    <property type="component" value="Unassembled WGS sequence"/>
</dbReference>
<evidence type="ECO:0008006" key="4">
    <source>
        <dbReference type="Google" id="ProtNLM"/>
    </source>
</evidence>
<protein>
    <recommendedName>
        <fullName evidence="4">DUF4430 domain-containing protein</fullName>
    </recommendedName>
</protein>
<sequence>MLFRKKLTQLGSYKKYFRNVWSYILVAVVLVWLGLVFIKGIPGFKNGEATLIIALGSGEQRIFQGEVVDDMTILDALRASSQAGQIDLEFIIESDKTRIEELNGYLADQDAKLSFYLNGSKVEEADIHTTTIDGGDTVEIRPE</sequence>
<keyword evidence="1" id="KW-0812">Transmembrane</keyword>
<comment type="caution">
    <text evidence="2">The sequence shown here is derived from an EMBL/GenBank/DDBJ whole genome shotgun (WGS) entry which is preliminary data.</text>
</comment>
<keyword evidence="1" id="KW-0472">Membrane</keyword>
<proteinExistence type="predicted"/>
<evidence type="ECO:0000313" key="3">
    <source>
        <dbReference type="Proteomes" id="UP000176834"/>
    </source>
</evidence>
<feature type="transmembrane region" description="Helical" evidence="1">
    <location>
        <begin position="20"/>
        <end position="38"/>
    </location>
</feature>
<reference evidence="2 3" key="1">
    <citation type="journal article" date="2016" name="Nat. Commun.">
        <title>Thousands of microbial genomes shed light on interconnected biogeochemical processes in an aquifer system.</title>
        <authorList>
            <person name="Anantharaman K."/>
            <person name="Brown C.T."/>
            <person name="Hug L.A."/>
            <person name="Sharon I."/>
            <person name="Castelle C.J."/>
            <person name="Probst A.J."/>
            <person name="Thomas B.C."/>
            <person name="Singh A."/>
            <person name="Wilkins M.J."/>
            <person name="Karaoz U."/>
            <person name="Brodie E.L."/>
            <person name="Williams K.H."/>
            <person name="Hubbard S.S."/>
            <person name="Banfield J.F."/>
        </authorList>
    </citation>
    <scope>NUCLEOTIDE SEQUENCE [LARGE SCALE GENOMIC DNA]</scope>
</reference>
<organism evidence="2 3">
    <name type="scientific">Candidatus Yanofskybacteria bacterium RIFCSPHIGHO2_02_FULL_38_22b</name>
    <dbReference type="NCBI Taxonomy" id="1802673"/>
    <lineage>
        <taxon>Bacteria</taxon>
        <taxon>Candidatus Yanofskyibacteriota</taxon>
    </lineage>
</organism>
<name>A0A1F8F2Z6_9BACT</name>
<accession>A0A1F8F2Z6</accession>
<dbReference type="AlphaFoldDB" id="A0A1F8F2Z6"/>